<evidence type="ECO:0000256" key="1">
    <source>
        <dbReference type="SAM" id="SignalP"/>
    </source>
</evidence>
<dbReference type="InterPro" id="IPR041498">
    <property type="entry name" value="Big_6"/>
</dbReference>
<organism evidence="4 5">
    <name type="scientific">Listeria booriae</name>
    <dbReference type="NCBI Taxonomy" id="1552123"/>
    <lineage>
        <taxon>Bacteria</taxon>
        <taxon>Bacillati</taxon>
        <taxon>Bacillota</taxon>
        <taxon>Bacilli</taxon>
        <taxon>Bacillales</taxon>
        <taxon>Listeriaceae</taxon>
        <taxon>Listeria</taxon>
    </lineage>
</organism>
<feature type="signal peptide" evidence="1">
    <location>
        <begin position="1"/>
        <end position="24"/>
    </location>
</feature>
<accession>A0A7X0XNF2</accession>
<dbReference type="Proteomes" id="UP000547643">
    <property type="component" value="Unassembled WGS sequence"/>
</dbReference>
<feature type="chain" id="PRO_5039389774" description="Bacterial Ig domain-containing protein" evidence="1">
    <location>
        <begin position="25"/>
        <end position="373"/>
    </location>
</feature>
<feature type="domain" description="Bacterial Ig" evidence="2">
    <location>
        <begin position="133"/>
        <end position="204"/>
    </location>
</feature>
<dbReference type="EMBL" id="JAARUV010000001">
    <property type="protein sequence ID" value="MBC1777231.1"/>
    <property type="molecule type" value="Genomic_DNA"/>
</dbReference>
<gene>
    <name evidence="4" type="ORF">HCA46_00165</name>
</gene>
<evidence type="ECO:0000313" key="5">
    <source>
        <dbReference type="Proteomes" id="UP000547643"/>
    </source>
</evidence>
<reference evidence="4 5" key="1">
    <citation type="submission" date="2020-03" db="EMBL/GenBank/DDBJ databases">
        <title>Soil Listeria distribution.</title>
        <authorList>
            <person name="Liao J."/>
            <person name="Wiedmann M."/>
        </authorList>
    </citation>
    <scope>NUCLEOTIDE SEQUENCE [LARGE SCALE GENOMIC DNA]</scope>
    <source>
        <strain evidence="4 5">FSL L7-1017</strain>
    </source>
</reference>
<keyword evidence="1" id="KW-0732">Signal</keyword>
<dbReference type="RefSeq" id="WP_185494212.1">
    <property type="nucleotide sequence ID" value="NZ_JAARUV010000001.1"/>
</dbReference>
<dbReference type="Pfam" id="PF17936">
    <property type="entry name" value="Big_6"/>
    <property type="match status" value="1"/>
</dbReference>
<name>A0A7X0XNF2_9LIST</name>
<sequence>MKKNISKSVIIGVMSAGIVLSPFACQYTPLVDSANAATQATVTPKQSFPMYAVSELEYTSTHMQVNVSNFAWTPITLGAPFGNGQSSSKWPADADRGVAFDYPLSVASANDSKLWTGNLELTIGKKLYAPIINELVTTNSTVVTGYGIPGAKITLKKGTQTLAEVLVNQWGQYKLTMPKQTLGTALSVVQSKNNETSIETKTTVLAPATLTTPIVYNTATHAVVLGNGSPGEKISLRDHTTYAKGEATVNINGNYEMRIDNSPTSSTMGLMHGRPEHYNYSERTGTPQVTGSVTPTAIKVGSAYVRGTFTGAVTKGLLVINGNPETLRGEFTSTGFRYYVDPSKFKVGDRLEFVGFNSEDKVITLGKTVTVTP</sequence>
<evidence type="ECO:0000259" key="2">
    <source>
        <dbReference type="Pfam" id="PF17936"/>
    </source>
</evidence>
<comment type="caution">
    <text evidence="4">The sequence shown here is derived from an EMBL/GenBank/DDBJ whole genome shotgun (WGS) entry which is preliminary data.</text>
</comment>
<protein>
    <recommendedName>
        <fullName evidence="6">Bacterial Ig domain-containing protein</fullName>
    </recommendedName>
</protein>
<evidence type="ECO:0008006" key="6">
    <source>
        <dbReference type="Google" id="ProtNLM"/>
    </source>
</evidence>
<evidence type="ECO:0000259" key="3">
    <source>
        <dbReference type="Pfam" id="PF20622"/>
    </source>
</evidence>
<dbReference type="InterPro" id="IPR046746">
    <property type="entry name" value="Big_15"/>
</dbReference>
<proteinExistence type="predicted"/>
<evidence type="ECO:0000313" key="4">
    <source>
        <dbReference type="EMBL" id="MBC1777231.1"/>
    </source>
</evidence>
<dbReference type="Pfam" id="PF20622">
    <property type="entry name" value="Big_15"/>
    <property type="match status" value="1"/>
</dbReference>
<dbReference type="AlphaFoldDB" id="A0A7X0XNF2"/>
<feature type="domain" description="Bacterial Ig" evidence="3">
    <location>
        <begin position="291"/>
        <end position="372"/>
    </location>
</feature>